<dbReference type="InterPro" id="IPR027417">
    <property type="entry name" value="P-loop_NTPase"/>
</dbReference>
<dbReference type="SUPFAM" id="SSF47446">
    <property type="entry name" value="Signal peptide-binding domain"/>
    <property type="match status" value="1"/>
</dbReference>
<evidence type="ECO:0000256" key="10">
    <source>
        <dbReference type="SAM" id="MobiDB-lite"/>
    </source>
</evidence>
<evidence type="ECO:0000256" key="9">
    <source>
        <dbReference type="HAMAP-Rule" id="MF_00306"/>
    </source>
</evidence>
<keyword evidence="7 9" id="KW-0687">Ribonucleoprotein</keyword>
<dbReference type="CDD" id="cd18539">
    <property type="entry name" value="SRP_G"/>
    <property type="match status" value="1"/>
</dbReference>
<dbReference type="GO" id="GO:0005525">
    <property type="term" value="F:GTP binding"/>
    <property type="evidence" value="ECO:0007669"/>
    <property type="project" value="UniProtKB-UniRule"/>
</dbReference>
<keyword evidence="2 9" id="KW-0547">Nucleotide-binding</keyword>
<dbReference type="KEGG" id="wne:PIG85_06815"/>
<evidence type="ECO:0000256" key="3">
    <source>
        <dbReference type="ARBA" id="ARBA00022801"/>
    </source>
</evidence>
<comment type="catalytic activity">
    <reaction evidence="8 9">
        <text>GTP + H2O = GDP + phosphate + H(+)</text>
        <dbReference type="Rhea" id="RHEA:19669"/>
        <dbReference type="ChEBI" id="CHEBI:15377"/>
        <dbReference type="ChEBI" id="CHEBI:15378"/>
        <dbReference type="ChEBI" id="CHEBI:37565"/>
        <dbReference type="ChEBI" id="CHEBI:43474"/>
        <dbReference type="ChEBI" id="CHEBI:58189"/>
        <dbReference type="EC" id="3.6.5.4"/>
    </reaction>
</comment>
<keyword evidence="3 9" id="KW-0378">Hydrolase</keyword>
<evidence type="ECO:0000259" key="11">
    <source>
        <dbReference type="PROSITE" id="PS00300"/>
    </source>
</evidence>
<feature type="compositionally biased region" description="Basic residues" evidence="10">
    <location>
        <begin position="453"/>
        <end position="468"/>
    </location>
</feature>
<dbReference type="SMART" id="SM00962">
    <property type="entry name" value="SRP54"/>
    <property type="match status" value="1"/>
</dbReference>
<dbReference type="SMART" id="SM00963">
    <property type="entry name" value="SRP54_N"/>
    <property type="match status" value="1"/>
</dbReference>
<dbReference type="InterPro" id="IPR000897">
    <property type="entry name" value="SRP54_GTPase_dom"/>
</dbReference>
<dbReference type="InterPro" id="IPR036891">
    <property type="entry name" value="Signal_recog_part_SRP54_M_sf"/>
</dbReference>
<feature type="binding site" evidence="9">
    <location>
        <begin position="107"/>
        <end position="114"/>
    </location>
    <ligand>
        <name>GTP</name>
        <dbReference type="ChEBI" id="CHEBI:37565"/>
    </ligand>
</feature>
<dbReference type="Gene3D" id="1.20.120.140">
    <property type="entry name" value="Signal recognition particle SRP54, nucleotide-binding domain"/>
    <property type="match status" value="1"/>
</dbReference>
<comment type="subcellular location">
    <subcellularLocation>
        <location evidence="9">Cytoplasm</location>
    </subcellularLocation>
    <text evidence="9">The SRP-RNC complex is targeted to the cytoplasmic membrane.</text>
</comment>
<dbReference type="InterPro" id="IPR022941">
    <property type="entry name" value="SRP54"/>
</dbReference>
<dbReference type="InterPro" id="IPR003593">
    <property type="entry name" value="AAA+_ATPase"/>
</dbReference>
<organism evidence="12 13">
    <name type="scientific">Winkia neuii subsp. anitrata</name>
    <dbReference type="NCBI Taxonomy" id="29318"/>
    <lineage>
        <taxon>Bacteria</taxon>
        <taxon>Bacillati</taxon>
        <taxon>Actinomycetota</taxon>
        <taxon>Actinomycetes</taxon>
        <taxon>Actinomycetales</taxon>
        <taxon>Actinomycetaceae</taxon>
        <taxon>Winkia</taxon>
    </lineage>
</organism>
<evidence type="ECO:0000256" key="6">
    <source>
        <dbReference type="ARBA" id="ARBA00023135"/>
    </source>
</evidence>
<accession>A0AB38XMG5</accession>
<dbReference type="Pfam" id="PF02881">
    <property type="entry name" value="SRP54_N"/>
    <property type="match status" value="1"/>
</dbReference>
<dbReference type="HAMAP" id="MF_00306">
    <property type="entry name" value="SRP54"/>
    <property type="match status" value="1"/>
</dbReference>
<feature type="binding site" evidence="9">
    <location>
        <begin position="250"/>
        <end position="253"/>
    </location>
    <ligand>
        <name>GTP</name>
        <dbReference type="ChEBI" id="CHEBI:37565"/>
    </ligand>
</feature>
<dbReference type="Pfam" id="PF00448">
    <property type="entry name" value="SRP54"/>
    <property type="match status" value="1"/>
</dbReference>
<evidence type="ECO:0000256" key="2">
    <source>
        <dbReference type="ARBA" id="ARBA00022741"/>
    </source>
</evidence>
<dbReference type="GO" id="GO:0008312">
    <property type="term" value="F:7S RNA binding"/>
    <property type="evidence" value="ECO:0007669"/>
    <property type="project" value="InterPro"/>
</dbReference>
<evidence type="ECO:0000256" key="8">
    <source>
        <dbReference type="ARBA" id="ARBA00048027"/>
    </source>
</evidence>
<dbReference type="RefSeq" id="WP_004804683.1">
    <property type="nucleotide sequence ID" value="NZ_CP116394.1"/>
</dbReference>
<dbReference type="GO" id="GO:0003924">
    <property type="term" value="F:GTPase activity"/>
    <property type="evidence" value="ECO:0007669"/>
    <property type="project" value="UniProtKB-UniRule"/>
</dbReference>
<keyword evidence="4 9" id="KW-0694">RNA-binding</keyword>
<dbReference type="PANTHER" id="PTHR11564:SF5">
    <property type="entry name" value="SIGNAL RECOGNITION PARTICLE SUBUNIT SRP54"/>
    <property type="match status" value="1"/>
</dbReference>
<feature type="compositionally biased region" description="Basic and acidic residues" evidence="10">
    <location>
        <begin position="516"/>
        <end position="525"/>
    </location>
</feature>
<keyword evidence="5 9" id="KW-0342">GTP-binding</keyword>
<dbReference type="SMART" id="SM00382">
    <property type="entry name" value="AAA"/>
    <property type="match status" value="1"/>
</dbReference>
<proteinExistence type="inferred from homology"/>
<dbReference type="Gene3D" id="1.10.260.30">
    <property type="entry name" value="Signal recognition particle, SRP54 subunit, M-domain"/>
    <property type="match status" value="1"/>
</dbReference>
<name>A0AB38XMG5_9ACTO</name>
<evidence type="ECO:0000256" key="1">
    <source>
        <dbReference type="ARBA" id="ARBA00005450"/>
    </source>
</evidence>
<dbReference type="NCBIfam" id="TIGR00959">
    <property type="entry name" value="ffh"/>
    <property type="match status" value="1"/>
</dbReference>
<reference evidence="12" key="1">
    <citation type="submission" date="2023-01" db="EMBL/GenBank/DDBJ databases">
        <title>Comparative Genomic Analysis of the Clinically-Derived Winkia Strain NY0527 Provides Evidence into the Taxonomic Reassignment of Winkia neuii and Characterizes Their Virulence Traits.</title>
        <authorList>
            <person name="Cai X."/>
            <person name="Peng Y."/>
            <person name="Li M."/>
            <person name="Qiu Y."/>
            <person name="Wang Y."/>
            <person name="Xu L."/>
            <person name="Hou Q."/>
        </authorList>
    </citation>
    <scope>NUCLEOTIDE SEQUENCE</scope>
    <source>
        <strain evidence="12">NY0527</strain>
    </source>
</reference>
<dbReference type="SUPFAM" id="SSF52540">
    <property type="entry name" value="P-loop containing nucleoside triphosphate hydrolases"/>
    <property type="match status" value="1"/>
</dbReference>
<gene>
    <name evidence="9 12" type="primary">ffh</name>
    <name evidence="12" type="ORF">PIG85_06815</name>
</gene>
<evidence type="ECO:0000313" key="12">
    <source>
        <dbReference type="EMBL" id="WCE45374.1"/>
    </source>
</evidence>
<dbReference type="EMBL" id="CP116394">
    <property type="protein sequence ID" value="WCE45374.1"/>
    <property type="molecule type" value="Genomic_DNA"/>
</dbReference>
<dbReference type="InterPro" id="IPR042101">
    <property type="entry name" value="SRP54_N_sf"/>
</dbReference>
<evidence type="ECO:0000256" key="4">
    <source>
        <dbReference type="ARBA" id="ARBA00022884"/>
    </source>
</evidence>
<dbReference type="GO" id="GO:0006614">
    <property type="term" value="P:SRP-dependent cotranslational protein targeting to membrane"/>
    <property type="evidence" value="ECO:0007669"/>
    <property type="project" value="InterPro"/>
</dbReference>
<dbReference type="PANTHER" id="PTHR11564">
    <property type="entry name" value="SIGNAL RECOGNITION PARTICLE 54K PROTEIN SRP54"/>
    <property type="match status" value="1"/>
</dbReference>
<dbReference type="Pfam" id="PF02978">
    <property type="entry name" value="SRP_SPB"/>
    <property type="match status" value="1"/>
</dbReference>
<keyword evidence="9" id="KW-0963">Cytoplasm</keyword>
<protein>
    <recommendedName>
        <fullName evidence="9">Signal recognition particle protein</fullName>
        <ecNumber evidence="9">3.6.5.4</ecNumber>
    </recommendedName>
    <alternativeName>
        <fullName evidence="9">Fifty-four homolog</fullName>
    </alternativeName>
</protein>
<dbReference type="InterPro" id="IPR004125">
    <property type="entry name" value="Signal_recog_particle_SRP54_M"/>
</dbReference>
<dbReference type="PROSITE" id="PS00300">
    <property type="entry name" value="SRP54"/>
    <property type="match status" value="1"/>
</dbReference>
<sequence length="525" mass="56560">MFNSLSDRLTNAFQSLRGKGVLSEADVDKTTSEIRRALLEADVALPVVREFISNVREKAYGVSKSRSLNPGQQVIKIVNEELIQILGGEARDLHEADRGPTVYMLAGLQGAGKTTLAGKLGKWLTEQGKRVLLVACDLQRPNAVNQLQVVGKRAGVEVWAPNPGNGVGDPVETARSGVNHAILNGYDMVIVDTAGRLGVDEEMMSQARAIKYAVEPHETLFVLDAMIGQDAVTTAEAFRDGVGFTGVVLTKLDGDARGGAALSVRGVTGEPILFASTGEGLTDFERFHPDRMASRILDMGDVLTLIETAEKAFDEREAEDMAKKLAKGNFTFNDFLAQMQQMRKLGSLKKIMGMMPGIGQYREALENFDEKEINRIEAIVRSMTPAEREDASIIRASRRKRIAAGSGVTVAEVNGLLKRFEAARKMMQQATRSGQIPGMPGMPGMPGVGGGRAARRKAGKSKKKKRKSGSPARTNSVKKSGNPAKVQKQSKGSAFGAPTSAPAPQPKMPSVDELPYDLKRLLGGM</sequence>
<evidence type="ECO:0000256" key="7">
    <source>
        <dbReference type="ARBA" id="ARBA00023274"/>
    </source>
</evidence>
<dbReference type="EC" id="3.6.5.4" evidence="9"/>
<dbReference type="InterPro" id="IPR013822">
    <property type="entry name" value="Signal_recog_particl_SRP54_hlx"/>
</dbReference>
<keyword evidence="6 9" id="KW-0733">Signal recognition particle</keyword>
<dbReference type="InterPro" id="IPR004780">
    <property type="entry name" value="SRP"/>
</dbReference>
<comment type="function">
    <text evidence="9">Involved in targeting and insertion of nascent membrane proteins into the cytoplasmic membrane. Binds to the hydrophobic signal sequence of the ribosome-nascent chain (RNC) as it emerges from the ribosomes. The SRP-RNC complex is then targeted to the cytoplasmic membrane where it interacts with the SRP receptor FtsY.</text>
</comment>
<dbReference type="Gene3D" id="3.40.50.300">
    <property type="entry name" value="P-loop containing nucleotide triphosphate hydrolases"/>
    <property type="match status" value="1"/>
</dbReference>
<feature type="binding site" evidence="9">
    <location>
        <begin position="192"/>
        <end position="196"/>
    </location>
    <ligand>
        <name>GTP</name>
        <dbReference type="ChEBI" id="CHEBI:37565"/>
    </ligand>
</feature>
<evidence type="ECO:0000256" key="5">
    <source>
        <dbReference type="ARBA" id="ARBA00023134"/>
    </source>
</evidence>
<comment type="similarity">
    <text evidence="1 9">Belongs to the GTP-binding SRP family. SRP54 subfamily.</text>
</comment>
<feature type="region of interest" description="Disordered" evidence="10">
    <location>
        <begin position="428"/>
        <end position="525"/>
    </location>
</feature>
<evidence type="ECO:0000313" key="13">
    <source>
        <dbReference type="Proteomes" id="UP001211044"/>
    </source>
</evidence>
<comment type="subunit">
    <text evidence="9">Part of the signal recognition particle protein translocation system, which is composed of SRP and FtsY.</text>
</comment>
<comment type="domain">
    <text evidence="9">Composed of three domains: the N-terminal N domain, which is responsible for interactions with the ribosome, the central G domain, which binds GTP, and the C-terminal M domain, which binds the RNA and the signal sequence of the RNC.</text>
</comment>
<dbReference type="Proteomes" id="UP001211044">
    <property type="component" value="Chromosome"/>
</dbReference>
<dbReference type="AlphaFoldDB" id="A0AB38XMG5"/>
<dbReference type="GO" id="GO:0048500">
    <property type="term" value="C:signal recognition particle"/>
    <property type="evidence" value="ECO:0007669"/>
    <property type="project" value="UniProtKB-UniRule"/>
</dbReference>
<feature type="domain" description="SRP54-type proteins GTP-binding" evidence="11">
    <location>
        <begin position="271"/>
        <end position="284"/>
    </location>
</feature>